<feature type="signal peptide" evidence="1">
    <location>
        <begin position="1"/>
        <end position="18"/>
    </location>
</feature>
<gene>
    <name evidence="2" type="ORF">ANCCAN_19604</name>
</gene>
<name>A0A368FR48_ANCCA</name>
<dbReference type="Proteomes" id="UP000252519">
    <property type="component" value="Unassembled WGS sequence"/>
</dbReference>
<organism evidence="2 3">
    <name type="scientific">Ancylostoma caninum</name>
    <name type="common">Dog hookworm</name>
    <dbReference type="NCBI Taxonomy" id="29170"/>
    <lineage>
        <taxon>Eukaryota</taxon>
        <taxon>Metazoa</taxon>
        <taxon>Ecdysozoa</taxon>
        <taxon>Nematoda</taxon>
        <taxon>Chromadorea</taxon>
        <taxon>Rhabditida</taxon>
        <taxon>Rhabditina</taxon>
        <taxon>Rhabditomorpha</taxon>
        <taxon>Strongyloidea</taxon>
        <taxon>Ancylostomatidae</taxon>
        <taxon>Ancylostomatinae</taxon>
        <taxon>Ancylostoma</taxon>
    </lineage>
</organism>
<evidence type="ECO:0000256" key="1">
    <source>
        <dbReference type="SAM" id="SignalP"/>
    </source>
</evidence>
<dbReference type="OrthoDB" id="5864337at2759"/>
<feature type="chain" id="PRO_5016917330" description="Nematode fatty acid retinoid binding protein" evidence="1">
    <location>
        <begin position="19"/>
        <end position="158"/>
    </location>
</feature>
<sequence length="158" mass="17474">MVLAVVCLVLIIGNVVLAAGNVPAASQTDPNEQIEDFVMTALLLRDVKRFHETAKDGAKAPSSQFMHNLAAVVNLADQTMTQIDSASAPVKTLFQKIFALKFDKQNREKEREAEIAEIKKVFGKLTDAEQKEILTLHENYEKKAHALGLEDLLLTTKD</sequence>
<accession>A0A368FR48</accession>
<reference evidence="2 3" key="1">
    <citation type="submission" date="2014-10" db="EMBL/GenBank/DDBJ databases">
        <title>Draft genome of the hookworm Ancylostoma caninum.</title>
        <authorList>
            <person name="Mitreva M."/>
        </authorList>
    </citation>
    <scope>NUCLEOTIDE SEQUENCE [LARGE SCALE GENOMIC DNA]</scope>
    <source>
        <strain evidence="2 3">Baltimore</strain>
    </source>
</reference>
<evidence type="ECO:0000313" key="2">
    <source>
        <dbReference type="EMBL" id="RCN34552.1"/>
    </source>
</evidence>
<evidence type="ECO:0000313" key="3">
    <source>
        <dbReference type="Proteomes" id="UP000252519"/>
    </source>
</evidence>
<proteinExistence type="predicted"/>
<comment type="caution">
    <text evidence="2">The sequence shown here is derived from an EMBL/GenBank/DDBJ whole genome shotgun (WGS) entry which is preliminary data.</text>
</comment>
<dbReference type="AlphaFoldDB" id="A0A368FR48"/>
<protein>
    <recommendedName>
        <fullName evidence="4">Nematode fatty acid retinoid binding protein</fullName>
    </recommendedName>
</protein>
<keyword evidence="1" id="KW-0732">Signal</keyword>
<evidence type="ECO:0008006" key="4">
    <source>
        <dbReference type="Google" id="ProtNLM"/>
    </source>
</evidence>
<dbReference type="EMBL" id="JOJR01000768">
    <property type="protein sequence ID" value="RCN34552.1"/>
    <property type="molecule type" value="Genomic_DNA"/>
</dbReference>
<keyword evidence="3" id="KW-1185">Reference proteome</keyword>